<dbReference type="KEGG" id="hhy:Halhy_3000"/>
<accession>F4L6N2</accession>
<dbReference type="InterPro" id="IPR003738">
    <property type="entry name" value="SRAP"/>
</dbReference>
<evidence type="ECO:0000256" key="1">
    <source>
        <dbReference type="ARBA" id="ARBA00008136"/>
    </source>
</evidence>
<protein>
    <recommendedName>
        <fullName evidence="8">Abasic site processing protein</fullName>
        <ecNumber evidence="8">3.4.-.-</ecNumber>
    </recommendedName>
</protein>
<dbReference type="AlphaFoldDB" id="F4L6N2"/>
<evidence type="ECO:0000256" key="5">
    <source>
        <dbReference type="ARBA" id="ARBA00023124"/>
    </source>
</evidence>
<dbReference type="GO" id="GO:0008233">
    <property type="term" value="F:peptidase activity"/>
    <property type="evidence" value="ECO:0007669"/>
    <property type="project" value="UniProtKB-KW"/>
</dbReference>
<keyword evidence="2 8" id="KW-0645">Protease</keyword>
<evidence type="ECO:0000256" key="2">
    <source>
        <dbReference type="ARBA" id="ARBA00022670"/>
    </source>
</evidence>
<dbReference type="PANTHER" id="PTHR13604:SF0">
    <property type="entry name" value="ABASIC SITE PROCESSING PROTEIN HMCES"/>
    <property type="match status" value="1"/>
</dbReference>
<organism evidence="9 10">
    <name type="scientific">Haliscomenobacter hydrossis (strain ATCC 27775 / DSM 1100 / LMG 10767 / O)</name>
    <dbReference type="NCBI Taxonomy" id="760192"/>
    <lineage>
        <taxon>Bacteria</taxon>
        <taxon>Pseudomonadati</taxon>
        <taxon>Bacteroidota</taxon>
        <taxon>Saprospiria</taxon>
        <taxon>Saprospirales</taxon>
        <taxon>Haliscomenobacteraceae</taxon>
        <taxon>Haliscomenobacter</taxon>
    </lineage>
</organism>
<dbReference type="GO" id="GO:0016829">
    <property type="term" value="F:lyase activity"/>
    <property type="evidence" value="ECO:0007669"/>
    <property type="project" value="UniProtKB-KW"/>
</dbReference>
<dbReference type="GO" id="GO:0106300">
    <property type="term" value="P:protein-DNA covalent cross-linking repair"/>
    <property type="evidence" value="ECO:0007669"/>
    <property type="project" value="InterPro"/>
</dbReference>
<evidence type="ECO:0000256" key="8">
    <source>
        <dbReference type="RuleBase" id="RU364100"/>
    </source>
</evidence>
<gene>
    <name evidence="9" type="ordered locus">Halhy_3000</name>
</gene>
<evidence type="ECO:0000256" key="3">
    <source>
        <dbReference type="ARBA" id="ARBA00022763"/>
    </source>
</evidence>
<name>F4L6N2_HALH1</name>
<dbReference type="EMBL" id="CP002691">
    <property type="protein sequence ID" value="AEE50863.1"/>
    <property type="molecule type" value="Genomic_DNA"/>
</dbReference>
<evidence type="ECO:0000256" key="7">
    <source>
        <dbReference type="ARBA" id="ARBA00023239"/>
    </source>
</evidence>
<proteinExistence type="inferred from homology"/>
<evidence type="ECO:0000313" key="9">
    <source>
        <dbReference type="EMBL" id="AEE50863.1"/>
    </source>
</evidence>
<reference key="2">
    <citation type="submission" date="2011-04" db="EMBL/GenBank/DDBJ databases">
        <title>Complete sequence of chromosome of Haliscomenobacter hydrossis DSM 1100.</title>
        <authorList>
            <consortium name="US DOE Joint Genome Institute (JGI-PGF)"/>
            <person name="Lucas S."/>
            <person name="Han J."/>
            <person name="Lapidus A."/>
            <person name="Bruce D."/>
            <person name="Goodwin L."/>
            <person name="Pitluck S."/>
            <person name="Peters L."/>
            <person name="Kyrpides N."/>
            <person name="Mavromatis K."/>
            <person name="Ivanova N."/>
            <person name="Ovchinnikova G."/>
            <person name="Pagani I."/>
            <person name="Daligault H."/>
            <person name="Detter J.C."/>
            <person name="Han C."/>
            <person name="Land M."/>
            <person name="Hauser L."/>
            <person name="Markowitz V."/>
            <person name="Cheng J.-F."/>
            <person name="Hugenholtz P."/>
            <person name="Woyke T."/>
            <person name="Wu D."/>
            <person name="Verbarg S."/>
            <person name="Frueling A."/>
            <person name="Brambilla E."/>
            <person name="Klenk H.-P."/>
            <person name="Eisen J.A."/>
        </authorList>
    </citation>
    <scope>NUCLEOTIDE SEQUENCE</scope>
    <source>
        <strain>DSM 1100</strain>
    </source>
</reference>
<evidence type="ECO:0000256" key="4">
    <source>
        <dbReference type="ARBA" id="ARBA00022801"/>
    </source>
</evidence>
<dbReference type="HOGENOM" id="CLU_035990_6_2_10"/>
<dbReference type="InterPro" id="IPR036590">
    <property type="entry name" value="SRAP-like"/>
</dbReference>
<keyword evidence="6" id="KW-0238">DNA-binding</keyword>
<dbReference type="GO" id="GO:0006508">
    <property type="term" value="P:proteolysis"/>
    <property type="evidence" value="ECO:0007669"/>
    <property type="project" value="UniProtKB-KW"/>
</dbReference>
<dbReference type="eggNOG" id="COG2135">
    <property type="taxonomic scope" value="Bacteria"/>
</dbReference>
<dbReference type="Pfam" id="PF02586">
    <property type="entry name" value="SRAP"/>
    <property type="match status" value="1"/>
</dbReference>
<dbReference type="EC" id="3.4.-.-" evidence="8"/>
<keyword evidence="5" id="KW-0190">Covalent protein-DNA linkage</keyword>
<keyword evidence="7" id="KW-0456">Lyase</keyword>
<keyword evidence="10" id="KW-1185">Reference proteome</keyword>
<reference evidence="9 10" key="1">
    <citation type="journal article" date="2011" name="Stand. Genomic Sci.">
        <title>Complete genome sequence of Haliscomenobacter hydrossis type strain (O).</title>
        <authorList>
            <consortium name="US DOE Joint Genome Institute (JGI-PGF)"/>
            <person name="Daligault H."/>
            <person name="Lapidus A."/>
            <person name="Zeytun A."/>
            <person name="Nolan M."/>
            <person name="Lucas S."/>
            <person name="Del Rio T.G."/>
            <person name="Tice H."/>
            <person name="Cheng J.F."/>
            <person name="Tapia R."/>
            <person name="Han C."/>
            <person name="Goodwin L."/>
            <person name="Pitluck S."/>
            <person name="Liolios K."/>
            <person name="Pagani I."/>
            <person name="Ivanova N."/>
            <person name="Huntemann M."/>
            <person name="Mavromatis K."/>
            <person name="Mikhailova N."/>
            <person name="Pati A."/>
            <person name="Chen A."/>
            <person name="Palaniappan K."/>
            <person name="Land M."/>
            <person name="Hauser L."/>
            <person name="Brambilla E.M."/>
            <person name="Rohde M."/>
            <person name="Verbarg S."/>
            <person name="Goker M."/>
            <person name="Bristow J."/>
            <person name="Eisen J.A."/>
            <person name="Markowitz V."/>
            <person name="Hugenholtz P."/>
            <person name="Kyrpides N.C."/>
            <person name="Klenk H.P."/>
            <person name="Woyke T."/>
        </authorList>
    </citation>
    <scope>NUCLEOTIDE SEQUENCE [LARGE SCALE GENOMIC DNA]</scope>
    <source>
        <strain evidence="10">ATCC 27775 / DSM 1100 / LMG 10767 / O</strain>
    </source>
</reference>
<keyword evidence="3" id="KW-0227">DNA damage</keyword>
<dbReference type="OrthoDB" id="9782620at2"/>
<sequence>MCGRYSFSKSKVQIEAELGVSLEAEGELIHNYNIAPTQQTYVISNQRPGALQLFQWGLIPSWSKDPKMGGKLINARAETVMDKPSFRTSIRQRRCLVLADSFYEWKKEGKEKTPFRIFPRNGELLVMGGIWDTWKGEGKVIHSFSIITTGPNQEMIPIHDRMPLVLPGREAQKLWLEEKDPAAIAEMLHTPGDWILDMYPVSDRVNSVRNNGVELQERVG</sequence>
<dbReference type="SUPFAM" id="SSF143081">
    <property type="entry name" value="BB1717-like"/>
    <property type="match status" value="1"/>
</dbReference>
<evidence type="ECO:0000256" key="6">
    <source>
        <dbReference type="ARBA" id="ARBA00023125"/>
    </source>
</evidence>
<dbReference type="PANTHER" id="PTHR13604">
    <property type="entry name" value="DC12-RELATED"/>
    <property type="match status" value="1"/>
</dbReference>
<dbReference type="Gene3D" id="3.90.1680.10">
    <property type="entry name" value="SOS response associated peptidase-like"/>
    <property type="match status" value="1"/>
</dbReference>
<dbReference type="GO" id="GO:0003697">
    <property type="term" value="F:single-stranded DNA binding"/>
    <property type="evidence" value="ECO:0007669"/>
    <property type="project" value="InterPro"/>
</dbReference>
<keyword evidence="4 8" id="KW-0378">Hydrolase</keyword>
<dbReference type="Proteomes" id="UP000008461">
    <property type="component" value="Chromosome"/>
</dbReference>
<comment type="similarity">
    <text evidence="1 8">Belongs to the SOS response-associated peptidase family.</text>
</comment>
<evidence type="ECO:0000313" key="10">
    <source>
        <dbReference type="Proteomes" id="UP000008461"/>
    </source>
</evidence>